<evidence type="ECO:0000313" key="2">
    <source>
        <dbReference type="Proteomes" id="UP000248745"/>
    </source>
</evidence>
<evidence type="ECO:0000313" key="1">
    <source>
        <dbReference type="EMBL" id="PZF73402.1"/>
    </source>
</evidence>
<protein>
    <submittedName>
        <fullName evidence="1">Uncharacterized protein</fullName>
    </submittedName>
</protein>
<dbReference type="RefSeq" id="WP_110998465.1">
    <property type="nucleotide sequence ID" value="NZ_QKTW01000013.1"/>
</dbReference>
<dbReference type="EMBL" id="QKTW01000013">
    <property type="protein sequence ID" value="PZF73402.1"/>
    <property type="molecule type" value="Genomic_DNA"/>
</dbReference>
<accession>A0A2W2AII9</accession>
<dbReference type="Gene3D" id="3.40.1460.10">
    <property type="entry name" value="Nuclease A inhibitor-like"/>
    <property type="match status" value="1"/>
</dbReference>
<keyword evidence="2" id="KW-1185">Reference proteome</keyword>
<gene>
    <name evidence="1" type="ORF">DN068_08400</name>
</gene>
<organism evidence="1 2">
    <name type="scientific">Taibaiella soli</name>
    <dbReference type="NCBI Taxonomy" id="1649169"/>
    <lineage>
        <taxon>Bacteria</taxon>
        <taxon>Pseudomonadati</taxon>
        <taxon>Bacteroidota</taxon>
        <taxon>Chitinophagia</taxon>
        <taxon>Chitinophagales</taxon>
        <taxon>Chitinophagaceae</taxon>
        <taxon>Taibaiella</taxon>
    </lineage>
</organism>
<dbReference type="AlphaFoldDB" id="A0A2W2AII9"/>
<sequence>METLLRKNVYEELRMLTNNMVYVSQSECDITVHNWGGMNMPEVYDKIAEMSGAAVKDFEHSNIADFFENVIYTSGEDVDAKSLTTKKLMTFQYYLVRTFRNVLVIRAGRICVHIFIVGQAPDGSRAMLHTTAIQSLIS</sequence>
<dbReference type="InterPro" id="IPR012489">
    <property type="entry name" value="NucleaseA_inhib-like"/>
</dbReference>
<name>A0A2W2AII9_9BACT</name>
<reference evidence="1 2" key="1">
    <citation type="submission" date="2018-06" db="EMBL/GenBank/DDBJ databases">
        <title>Mucibacter soli gen. nov., sp. nov., a new member of the family Chitinophagaceae producing mucin.</title>
        <authorList>
            <person name="Kim M.-K."/>
            <person name="Park S."/>
            <person name="Kim T.-S."/>
            <person name="Joung Y."/>
            <person name="Han J.-H."/>
            <person name="Kim S.B."/>
        </authorList>
    </citation>
    <scope>NUCLEOTIDE SEQUENCE [LARGE SCALE GENOMIC DNA]</scope>
    <source>
        <strain evidence="1 2">R1-15</strain>
    </source>
</reference>
<dbReference type="Proteomes" id="UP000248745">
    <property type="component" value="Unassembled WGS sequence"/>
</dbReference>
<proteinExistence type="predicted"/>
<dbReference type="InterPro" id="IPR036587">
    <property type="entry name" value="NucleaseA_inhib-like_sf"/>
</dbReference>
<dbReference type="Pfam" id="PF07924">
    <property type="entry name" value="NuiA"/>
    <property type="match status" value="1"/>
</dbReference>
<dbReference type="SUPFAM" id="SSF82602">
    <property type="entry name" value="Nuclease A inhibitor (NuiA)"/>
    <property type="match status" value="1"/>
</dbReference>
<comment type="caution">
    <text evidence="1">The sequence shown here is derived from an EMBL/GenBank/DDBJ whole genome shotgun (WGS) entry which is preliminary data.</text>
</comment>